<evidence type="ECO:0000256" key="4">
    <source>
        <dbReference type="ARBA" id="ARBA00023242"/>
    </source>
</evidence>
<dbReference type="InterPro" id="IPR003441">
    <property type="entry name" value="NAC-dom"/>
</dbReference>
<name>A0A811P3E0_9POAL</name>
<dbReference type="PANTHER" id="PTHR31719:SF88">
    <property type="entry name" value="OS07G0272700 PROTEIN"/>
    <property type="match status" value="1"/>
</dbReference>
<proteinExistence type="predicted"/>
<evidence type="ECO:0000313" key="7">
    <source>
        <dbReference type="EMBL" id="CAD6236627.1"/>
    </source>
</evidence>
<dbReference type="PANTHER" id="PTHR31719">
    <property type="entry name" value="NAC TRANSCRIPTION FACTOR 56"/>
    <property type="match status" value="1"/>
</dbReference>
<feature type="compositionally biased region" description="Acidic residues" evidence="5">
    <location>
        <begin position="187"/>
        <end position="197"/>
    </location>
</feature>
<reference evidence="7" key="1">
    <citation type="submission" date="2020-10" db="EMBL/GenBank/DDBJ databases">
        <authorList>
            <person name="Han B."/>
            <person name="Lu T."/>
            <person name="Zhao Q."/>
            <person name="Huang X."/>
            <person name="Zhao Y."/>
        </authorList>
    </citation>
    <scope>NUCLEOTIDE SEQUENCE</scope>
</reference>
<evidence type="ECO:0000313" key="8">
    <source>
        <dbReference type="Proteomes" id="UP000604825"/>
    </source>
</evidence>
<gene>
    <name evidence="7" type="ORF">NCGR_LOCUS24481</name>
</gene>
<dbReference type="Pfam" id="PF02365">
    <property type="entry name" value="NAM"/>
    <property type="match status" value="1"/>
</dbReference>
<evidence type="ECO:0000256" key="2">
    <source>
        <dbReference type="ARBA" id="ARBA00023125"/>
    </source>
</evidence>
<dbReference type="GO" id="GO:0006355">
    <property type="term" value="P:regulation of DNA-templated transcription"/>
    <property type="evidence" value="ECO:0007669"/>
    <property type="project" value="InterPro"/>
</dbReference>
<keyword evidence="3" id="KW-0804">Transcription</keyword>
<dbReference type="Proteomes" id="UP000604825">
    <property type="component" value="Unassembled WGS sequence"/>
</dbReference>
<dbReference type="Gene3D" id="2.170.150.80">
    <property type="entry name" value="NAC domain"/>
    <property type="match status" value="1"/>
</dbReference>
<sequence>MATEQGLPPGYRFVPTDEEVVELCLLPRIQDQPLLPNDIIEDDPLSAPPWALLEKHGRKHQAFFFAACQAMNAKGNRQKRTCVGHGTWQGQGKRKRQQEEEGQEVKKKLRVRVHGSAEKIEIEWDKYGLNFQEHGVKGSTGWVMHEYSITAPPEFARSPVRVYCIRFSGHGRNAKKNSRDAQHRGDDDEFENEEEVDDEAGAIATATCSATAAAEEDPAALFINEYPPASQLEYDTSFPVMVADVVNPNPADGAGAGAGYDQDLDLPALVDDDSFIFMNSLPDLLPSIDFSQ</sequence>
<comment type="caution">
    <text evidence="7">The sequence shown here is derived from an EMBL/GenBank/DDBJ whole genome shotgun (WGS) entry which is preliminary data.</text>
</comment>
<keyword evidence="2" id="KW-0238">DNA-binding</keyword>
<evidence type="ECO:0000256" key="5">
    <source>
        <dbReference type="SAM" id="MobiDB-lite"/>
    </source>
</evidence>
<feature type="compositionally biased region" description="Basic and acidic residues" evidence="5">
    <location>
        <begin position="97"/>
        <end position="106"/>
    </location>
</feature>
<dbReference type="EMBL" id="CAJGYO010000006">
    <property type="protein sequence ID" value="CAD6236627.1"/>
    <property type="molecule type" value="Genomic_DNA"/>
</dbReference>
<dbReference type="GO" id="GO:0003677">
    <property type="term" value="F:DNA binding"/>
    <property type="evidence" value="ECO:0007669"/>
    <property type="project" value="UniProtKB-KW"/>
</dbReference>
<keyword evidence="8" id="KW-1185">Reference proteome</keyword>
<feature type="domain" description="NAC" evidence="6">
    <location>
        <begin position="7"/>
        <end position="169"/>
    </location>
</feature>
<evidence type="ECO:0000256" key="1">
    <source>
        <dbReference type="ARBA" id="ARBA00023015"/>
    </source>
</evidence>
<dbReference type="OrthoDB" id="729519at2759"/>
<keyword evidence="4" id="KW-0539">Nucleus</keyword>
<evidence type="ECO:0000256" key="3">
    <source>
        <dbReference type="ARBA" id="ARBA00023163"/>
    </source>
</evidence>
<dbReference type="PROSITE" id="PS51005">
    <property type="entry name" value="NAC"/>
    <property type="match status" value="1"/>
</dbReference>
<dbReference type="InterPro" id="IPR036093">
    <property type="entry name" value="NAC_dom_sf"/>
</dbReference>
<keyword evidence="1" id="KW-0805">Transcription regulation</keyword>
<accession>A0A811P3E0</accession>
<feature type="region of interest" description="Disordered" evidence="5">
    <location>
        <begin position="172"/>
        <end position="197"/>
    </location>
</feature>
<evidence type="ECO:0000259" key="6">
    <source>
        <dbReference type="PROSITE" id="PS51005"/>
    </source>
</evidence>
<feature type="region of interest" description="Disordered" evidence="5">
    <location>
        <begin position="82"/>
        <end position="106"/>
    </location>
</feature>
<dbReference type="SUPFAM" id="SSF101941">
    <property type="entry name" value="NAC domain"/>
    <property type="match status" value="1"/>
</dbReference>
<feature type="compositionally biased region" description="Basic and acidic residues" evidence="5">
    <location>
        <begin position="177"/>
        <end position="186"/>
    </location>
</feature>
<organism evidence="7 8">
    <name type="scientific">Miscanthus lutarioriparius</name>
    <dbReference type="NCBI Taxonomy" id="422564"/>
    <lineage>
        <taxon>Eukaryota</taxon>
        <taxon>Viridiplantae</taxon>
        <taxon>Streptophyta</taxon>
        <taxon>Embryophyta</taxon>
        <taxon>Tracheophyta</taxon>
        <taxon>Spermatophyta</taxon>
        <taxon>Magnoliopsida</taxon>
        <taxon>Liliopsida</taxon>
        <taxon>Poales</taxon>
        <taxon>Poaceae</taxon>
        <taxon>PACMAD clade</taxon>
        <taxon>Panicoideae</taxon>
        <taxon>Andropogonodae</taxon>
        <taxon>Andropogoneae</taxon>
        <taxon>Saccharinae</taxon>
        <taxon>Miscanthus</taxon>
    </lineage>
</organism>
<dbReference type="AlphaFoldDB" id="A0A811P3E0"/>
<protein>
    <recommendedName>
        <fullName evidence="6">NAC domain-containing protein</fullName>
    </recommendedName>
</protein>